<keyword evidence="3" id="KW-1185">Reference proteome</keyword>
<sequence>MEPSKVVQALKMLQEEGREDLIKDGVLEQAWVGLRRPKRSSAEGVTAAILACTSPEQSPIKFEKFESKSVSGRKLSVSPECAMELVGESSVELPVGRPVRQGGVRFARWSGASFRQRVAAVGRGSLPVAAVLNAGQVGVFISGTHALKSQRAPYAAVSVVGRAGASSVGVHAFKRRHASKECSKQAPSAVESDAEWVELVLEEGTFEGAANMVAPLEGSEFLTVERGRQQPSGGQDRATCSNMDIVVIDSDDEGEDGKATDSEVGRRGASSRLDIGEESLDYDEEDPVHGVRSVATVEKSKTSRRAVQGDRLLCRHRELAGNLLRGEVSGYEAGMVGVGFGGNTVVAQGKDNVDVTIQVSVGAEAGKLEVSQGVADVVTGKLEVAQTFDVKWQKREVWPESELRFVGVGTANALVYSLVRLTSCVLVMWHLSHSEVLDDLHMLIYYKEYRSVCPALSGRVHPWAPDIL</sequence>
<dbReference type="AlphaFoldDB" id="A0AAV7UXG3"/>
<name>A0AAV7UXG3_PLEWA</name>
<protein>
    <submittedName>
        <fullName evidence="2">Uncharacterized protein</fullName>
    </submittedName>
</protein>
<dbReference type="EMBL" id="JANPWB010000004">
    <property type="protein sequence ID" value="KAJ1193176.1"/>
    <property type="molecule type" value="Genomic_DNA"/>
</dbReference>
<organism evidence="2 3">
    <name type="scientific">Pleurodeles waltl</name>
    <name type="common">Iberian ribbed newt</name>
    <dbReference type="NCBI Taxonomy" id="8319"/>
    <lineage>
        <taxon>Eukaryota</taxon>
        <taxon>Metazoa</taxon>
        <taxon>Chordata</taxon>
        <taxon>Craniata</taxon>
        <taxon>Vertebrata</taxon>
        <taxon>Euteleostomi</taxon>
        <taxon>Amphibia</taxon>
        <taxon>Batrachia</taxon>
        <taxon>Caudata</taxon>
        <taxon>Salamandroidea</taxon>
        <taxon>Salamandridae</taxon>
        <taxon>Pleurodelinae</taxon>
        <taxon>Pleurodeles</taxon>
    </lineage>
</organism>
<feature type="region of interest" description="Disordered" evidence="1">
    <location>
        <begin position="249"/>
        <end position="277"/>
    </location>
</feature>
<reference evidence="2" key="1">
    <citation type="journal article" date="2022" name="bioRxiv">
        <title>Sequencing and chromosome-scale assembly of the giantPleurodeles waltlgenome.</title>
        <authorList>
            <person name="Brown T."/>
            <person name="Elewa A."/>
            <person name="Iarovenko S."/>
            <person name="Subramanian E."/>
            <person name="Araus A.J."/>
            <person name="Petzold A."/>
            <person name="Susuki M."/>
            <person name="Suzuki K.-i.T."/>
            <person name="Hayashi T."/>
            <person name="Toyoda A."/>
            <person name="Oliveira C."/>
            <person name="Osipova E."/>
            <person name="Leigh N.D."/>
            <person name="Simon A."/>
            <person name="Yun M.H."/>
        </authorList>
    </citation>
    <scope>NUCLEOTIDE SEQUENCE</scope>
    <source>
        <strain evidence="2">20211129_DDA</strain>
        <tissue evidence="2">Liver</tissue>
    </source>
</reference>
<comment type="caution">
    <text evidence="2">The sequence shown here is derived from an EMBL/GenBank/DDBJ whole genome shotgun (WGS) entry which is preliminary data.</text>
</comment>
<proteinExistence type="predicted"/>
<evidence type="ECO:0000313" key="3">
    <source>
        <dbReference type="Proteomes" id="UP001066276"/>
    </source>
</evidence>
<dbReference type="Proteomes" id="UP001066276">
    <property type="component" value="Chromosome 2_2"/>
</dbReference>
<feature type="compositionally biased region" description="Basic and acidic residues" evidence="1">
    <location>
        <begin position="256"/>
        <end position="266"/>
    </location>
</feature>
<evidence type="ECO:0000256" key="1">
    <source>
        <dbReference type="SAM" id="MobiDB-lite"/>
    </source>
</evidence>
<gene>
    <name evidence="2" type="ORF">NDU88_002481</name>
</gene>
<accession>A0AAV7UXG3</accession>
<evidence type="ECO:0000313" key="2">
    <source>
        <dbReference type="EMBL" id="KAJ1193176.1"/>
    </source>
</evidence>